<dbReference type="InterPro" id="IPR051791">
    <property type="entry name" value="Pra-immunoreactive"/>
</dbReference>
<dbReference type="InterPro" id="IPR010432">
    <property type="entry name" value="RDD"/>
</dbReference>
<dbReference type="PANTHER" id="PTHR36115">
    <property type="entry name" value="PROLINE-RICH ANTIGEN HOMOLOG-RELATED"/>
    <property type="match status" value="1"/>
</dbReference>
<evidence type="ECO:0000256" key="5">
    <source>
        <dbReference type="ARBA" id="ARBA00023136"/>
    </source>
</evidence>
<evidence type="ECO:0000256" key="4">
    <source>
        <dbReference type="ARBA" id="ARBA00022989"/>
    </source>
</evidence>
<keyword evidence="5 6" id="KW-0472">Membrane</keyword>
<evidence type="ECO:0000313" key="9">
    <source>
        <dbReference type="EMBL" id="CAB4895452.1"/>
    </source>
</evidence>
<comment type="subcellular location">
    <subcellularLocation>
        <location evidence="1">Cell membrane</location>
        <topology evidence="1">Multi-pass membrane protein</topology>
    </subcellularLocation>
</comment>
<name>A0A6J7FIH5_9ZZZZ</name>
<dbReference type="AlphaFoldDB" id="A0A6J7FIH5"/>
<evidence type="ECO:0000256" key="3">
    <source>
        <dbReference type="ARBA" id="ARBA00022692"/>
    </source>
</evidence>
<feature type="domain" description="DUF2510" evidence="8">
    <location>
        <begin position="10"/>
        <end position="42"/>
    </location>
</feature>
<dbReference type="Pfam" id="PF10708">
    <property type="entry name" value="DUF2510"/>
    <property type="match status" value="1"/>
</dbReference>
<dbReference type="InterPro" id="IPR018929">
    <property type="entry name" value="DUF2510"/>
</dbReference>
<keyword evidence="3 6" id="KW-0812">Transmembrane</keyword>
<protein>
    <submittedName>
        <fullName evidence="9">Unannotated protein</fullName>
    </submittedName>
</protein>
<keyword evidence="2" id="KW-1003">Cell membrane</keyword>
<evidence type="ECO:0000256" key="6">
    <source>
        <dbReference type="SAM" id="Phobius"/>
    </source>
</evidence>
<feature type="transmembrane region" description="Helical" evidence="6">
    <location>
        <begin position="71"/>
        <end position="92"/>
    </location>
</feature>
<evidence type="ECO:0000259" key="7">
    <source>
        <dbReference type="Pfam" id="PF06271"/>
    </source>
</evidence>
<dbReference type="Pfam" id="PF06271">
    <property type="entry name" value="RDD"/>
    <property type="match status" value="1"/>
</dbReference>
<sequence>MSTGSGQQSGWYYAQGDPPGTHRYWDGAQWVGGPQPVAAAGAPGYMPGSTPGLAYGDISSGRPLAGPGIRILARLLDGAILSAALIIAVIVGVGGNQFGLQLLFIGAALLYEGGFTALKGATPGKMIMGIGVTTTAGVCPPGWGPALIRWVVTAIPCIGAIVFIVSLVFLFTDEQHRTVGDRAAGTLVVKTR</sequence>
<organism evidence="9">
    <name type="scientific">freshwater metagenome</name>
    <dbReference type="NCBI Taxonomy" id="449393"/>
    <lineage>
        <taxon>unclassified sequences</taxon>
        <taxon>metagenomes</taxon>
        <taxon>ecological metagenomes</taxon>
    </lineage>
</organism>
<evidence type="ECO:0000259" key="8">
    <source>
        <dbReference type="Pfam" id="PF10708"/>
    </source>
</evidence>
<gene>
    <name evidence="9" type="ORF">UFOPK3543_00552</name>
</gene>
<dbReference type="EMBL" id="CAFBMH010000012">
    <property type="protein sequence ID" value="CAB4895452.1"/>
    <property type="molecule type" value="Genomic_DNA"/>
</dbReference>
<feature type="domain" description="RDD" evidence="7">
    <location>
        <begin position="65"/>
        <end position="185"/>
    </location>
</feature>
<reference evidence="9" key="1">
    <citation type="submission" date="2020-05" db="EMBL/GenBank/DDBJ databases">
        <authorList>
            <person name="Chiriac C."/>
            <person name="Salcher M."/>
            <person name="Ghai R."/>
            <person name="Kavagutti S V."/>
        </authorList>
    </citation>
    <scope>NUCLEOTIDE SEQUENCE</scope>
</reference>
<evidence type="ECO:0000256" key="1">
    <source>
        <dbReference type="ARBA" id="ARBA00004651"/>
    </source>
</evidence>
<evidence type="ECO:0000256" key="2">
    <source>
        <dbReference type="ARBA" id="ARBA00022475"/>
    </source>
</evidence>
<keyword evidence="4 6" id="KW-1133">Transmembrane helix</keyword>
<dbReference type="PANTHER" id="PTHR36115:SF4">
    <property type="entry name" value="MEMBRANE PROTEIN"/>
    <property type="match status" value="1"/>
</dbReference>
<proteinExistence type="predicted"/>
<accession>A0A6J7FIH5</accession>
<feature type="transmembrane region" description="Helical" evidence="6">
    <location>
        <begin position="150"/>
        <end position="172"/>
    </location>
</feature>
<dbReference type="GO" id="GO:0005886">
    <property type="term" value="C:plasma membrane"/>
    <property type="evidence" value="ECO:0007669"/>
    <property type="project" value="UniProtKB-SubCell"/>
</dbReference>